<dbReference type="SUPFAM" id="SSF140931">
    <property type="entry name" value="Fic-like"/>
    <property type="match status" value="1"/>
</dbReference>
<evidence type="ECO:0000256" key="3">
    <source>
        <dbReference type="ARBA" id="ARBA00022737"/>
    </source>
</evidence>
<feature type="binding site" evidence="10">
    <location>
        <begin position="126"/>
        <end position="133"/>
    </location>
    <ligand>
        <name>ATP</name>
        <dbReference type="ChEBI" id="CHEBI:30616"/>
    </ligand>
</feature>
<evidence type="ECO:0000313" key="12">
    <source>
        <dbReference type="EMBL" id="KAL3073997.1"/>
    </source>
</evidence>
<evidence type="ECO:0000256" key="1">
    <source>
        <dbReference type="ARBA" id="ARBA00004167"/>
    </source>
</evidence>
<dbReference type="InterPro" id="IPR040198">
    <property type="entry name" value="Fido_containing"/>
</dbReference>
<evidence type="ECO:0000256" key="4">
    <source>
        <dbReference type="ARBA" id="ARBA00022741"/>
    </source>
</evidence>
<evidence type="ECO:0000256" key="10">
    <source>
        <dbReference type="PIRSR" id="PIRSR640198-2"/>
    </source>
</evidence>
<feature type="binding site" evidence="10">
    <location>
        <position position="166"/>
    </location>
    <ligand>
        <name>ATP</name>
        <dbReference type="ChEBI" id="CHEBI:30616"/>
    </ligand>
</feature>
<reference evidence="12 13" key="1">
    <citation type="submission" date="2024-10" db="EMBL/GenBank/DDBJ databases">
        <authorList>
            <person name="Kim D."/>
        </authorList>
    </citation>
    <scope>NUCLEOTIDE SEQUENCE [LARGE SCALE GENOMIC DNA]</scope>
    <source>
        <strain evidence="12">BH-2024</strain>
    </source>
</reference>
<evidence type="ECO:0000256" key="5">
    <source>
        <dbReference type="ARBA" id="ARBA00022803"/>
    </source>
</evidence>
<dbReference type="PANTHER" id="PTHR13504">
    <property type="entry name" value="FIDO DOMAIN-CONTAINING PROTEIN DDB_G0283145"/>
    <property type="match status" value="1"/>
</dbReference>
<name>A0ABD2I7R2_9BILA</name>
<dbReference type="GO" id="GO:0016020">
    <property type="term" value="C:membrane"/>
    <property type="evidence" value="ECO:0007669"/>
    <property type="project" value="UniProtKB-SubCell"/>
</dbReference>
<keyword evidence="8" id="KW-0472">Membrane</keyword>
<keyword evidence="7" id="KW-1133">Transmembrane helix</keyword>
<dbReference type="InterPro" id="IPR036597">
    <property type="entry name" value="Fido-like_dom_sf"/>
</dbReference>
<feature type="domain" description="Fido" evidence="11">
    <location>
        <begin position="45"/>
        <end position="180"/>
    </location>
</feature>
<dbReference type="Pfam" id="PF02661">
    <property type="entry name" value="Fic"/>
    <property type="match status" value="1"/>
</dbReference>
<evidence type="ECO:0000313" key="13">
    <source>
        <dbReference type="Proteomes" id="UP001620626"/>
    </source>
</evidence>
<accession>A0ABD2I7R2</accession>
<evidence type="ECO:0000256" key="9">
    <source>
        <dbReference type="PIRSR" id="PIRSR640198-1"/>
    </source>
</evidence>
<sequence>MNRNQAAEQERRLAGGMRRFASTEFNADTNFWYVLEWQHMQRSPITLEMIRELNRVAVRRQNPRAGGLIRQHGRMMVGQHEVVPGEHVATEMSIFIHWLNGPRAENSIAFAAEAHVMLVRIHPFLDGNGRTARLLLNLILRRAGHAPVLMRKGWRDNYNEAMRNNNVGAFAQEITNFVMAQSSGTGY</sequence>
<keyword evidence="2" id="KW-0812">Transmembrane</keyword>
<comment type="subcellular location">
    <subcellularLocation>
        <location evidence="1">Membrane</location>
        <topology evidence="1">Single-pass membrane protein</topology>
    </subcellularLocation>
</comment>
<gene>
    <name evidence="12" type="ORF">niasHT_039551</name>
</gene>
<evidence type="ECO:0000259" key="11">
    <source>
        <dbReference type="PROSITE" id="PS51459"/>
    </source>
</evidence>
<keyword evidence="6 10" id="KW-0067">ATP-binding</keyword>
<feature type="active site" evidence="9">
    <location>
        <position position="122"/>
    </location>
</feature>
<keyword evidence="5" id="KW-0802">TPR repeat</keyword>
<comment type="caution">
    <text evidence="12">The sequence shown here is derived from an EMBL/GenBank/DDBJ whole genome shotgun (WGS) entry which is preliminary data.</text>
</comment>
<keyword evidence="3" id="KW-0677">Repeat</keyword>
<evidence type="ECO:0000256" key="2">
    <source>
        <dbReference type="ARBA" id="ARBA00022692"/>
    </source>
</evidence>
<dbReference type="Gene3D" id="1.10.3290.10">
    <property type="entry name" value="Fido-like domain"/>
    <property type="match status" value="1"/>
</dbReference>
<feature type="binding site" evidence="10">
    <location>
        <begin position="77"/>
        <end position="80"/>
    </location>
    <ligand>
        <name>ATP</name>
        <dbReference type="ChEBI" id="CHEBI:30616"/>
    </ligand>
</feature>
<evidence type="ECO:0000256" key="7">
    <source>
        <dbReference type="ARBA" id="ARBA00022989"/>
    </source>
</evidence>
<dbReference type="InterPro" id="IPR003812">
    <property type="entry name" value="Fido"/>
</dbReference>
<keyword evidence="4 10" id="KW-0547">Nucleotide-binding</keyword>
<evidence type="ECO:0000256" key="6">
    <source>
        <dbReference type="ARBA" id="ARBA00022840"/>
    </source>
</evidence>
<dbReference type="AlphaFoldDB" id="A0ABD2I7R2"/>
<organism evidence="12 13">
    <name type="scientific">Heterodera trifolii</name>
    <dbReference type="NCBI Taxonomy" id="157864"/>
    <lineage>
        <taxon>Eukaryota</taxon>
        <taxon>Metazoa</taxon>
        <taxon>Ecdysozoa</taxon>
        <taxon>Nematoda</taxon>
        <taxon>Chromadorea</taxon>
        <taxon>Rhabditida</taxon>
        <taxon>Tylenchina</taxon>
        <taxon>Tylenchomorpha</taxon>
        <taxon>Tylenchoidea</taxon>
        <taxon>Heteroderidae</taxon>
        <taxon>Heteroderinae</taxon>
        <taxon>Heterodera</taxon>
    </lineage>
</organism>
<dbReference type="EMBL" id="JBICBT010001303">
    <property type="protein sequence ID" value="KAL3073997.1"/>
    <property type="molecule type" value="Genomic_DNA"/>
</dbReference>
<dbReference type="PROSITE" id="PS51459">
    <property type="entry name" value="FIDO"/>
    <property type="match status" value="1"/>
</dbReference>
<proteinExistence type="predicted"/>
<keyword evidence="13" id="KW-1185">Reference proteome</keyword>
<dbReference type="GO" id="GO:0005524">
    <property type="term" value="F:ATP binding"/>
    <property type="evidence" value="ECO:0007669"/>
    <property type="project" value="UniProtKB-KW"/>
</dbReference>
<protein>
    <recommendedName>
        <fullName evidence="11">Fido domain-containing protein</fullName>
    </recommendedName>
</protein>
<dbReference type="PANTHER" id="PTHR13504:SF34">
    <property type="entry name" value="PROTEIN ADENYLYLTRANSFERASE FICD"/>
    <property type="match status" value="1"/>
</dbReference>
<dbReference type="Proteomes" id="UP001620626">
    <property type="component" value="Unassembled WGS sequence"/>
</dbReference>
<evidence type="ECO:0000256" key="8">
    <source>
        <dbReference type="ARBA" id="ARBA00023136"/>
    </source>
</evidence>